<dbReference type="AlphaFoldDB" id="A0A6B9ZHH6"/>
<accession>A0A6B9ZHH6</accession>
<keyword evidence="3" id="KW-1185">Reference proteome</keyword>
<evidence type="ECO:0000259" key="1">
    <source>
        <dbReference type="Pfam" id="PF00149"/>
    </source>
</evidence>
<feature type="domain" description="Calcineurin-like phosphoesterase" evidence="1">
    <location>
        <begin position="2"/>
        <end position="172"/>
    </location>
</feature>
<dbReference type="CDD" id="cd00838">
    <property type="entry name" value="MPP_superfamily"/>
    <property type="match status" value="1"/>
</dbReference>
<sequence>MIFVGDLHGGYPALLDNIGKKRIIDESIIQVGDWGLGFAPLTDDLKALKRVDDFLRERDVTLYIIRGNHDNKWYWDNAQKFGLKHVHLVKDYDTRIIDEQRLLFIGGGISIDRNTRKLNKDYWPNEIFKLNEQLVQNICSHRVDIVVSHIGPKSCWPYKFTPLVEYYIEQERNAGRDLRAALLAERKQMETVLHHVKTAGVKEWYYGHYHESVTEQIGNIIFRCLDIGELYHRS</sequence>
<dbReference type="RefSeq" id="WP_162333185.1">
    <property type="nucleotide sequence ID" value="NZ_CP048113.1"/>
</dbReference>
<organism evidence="2 3">
    <name type="scientific">Chitinophaga agri</name>
    <dbReference type="NCBI Taxonomy" id="2703787"/>
    <lineage>
        <taxon>Bacteria</taxon>
        <taxon>Pseudomonadati</taxon>
        <taxon>Bacteroidota</taxon>
        <taxon>Chitinophagia</taxon>
        <taxon>Chitinophagales</taxon>
        <taxon>Chitinophagaceae</taxon>
        <taxon>Chitinophaga</taxon>
    </lineage>
</organism>
<name>A0A6B9ZHH6_9BACT</name>
<dbReference type="GO" id="GO:0016787">
    <property type="term" value="F:hydrolase activity"/>
    <property type="evidence" value="ECO:0007669"/>
    <property type="project" value="InterPro"/>
</dbReference>
<proteinExistence type="predicted"/>
<evidence type="ECO:0000313" key="2">
    <source>
        <dbReference type="EMBL" id="QHS61516.1"/>
    </source>
</evidence>
<dbReference type="Pfam" id="PF00149">
    <property type="entry name" value="Metallophos"/>
    <property type="match status" value="1"/>
</dbReference>
<protein>
    <submittedName>
        <fullName evidence="2">Metallophosphoesterase</fullName>
    </submittedName>
</protein>
<dbReference type="InterPro" id="IPR004843">
    <property type="entry name" value="Calcineurin-like_PHP"/>
</dbReference>
<dbReference type="Gene3D" id="3.60.21.10">
    <property type="match status" value="1"/>
</dbReference>
<dbReference type="InterPro" id="IPR029052">
    <property type="entry name" value="Metallo-depent_PP-like"/>
</dbReference>
<evidence type="ECO:0000313" key="3">
    <source>
        <dbReference type="Proteomes" id="UP000476411"/>
    </source>
</evidence>
<dbReference type="Proteomes" id="UP000476411">
    <property type="component" value="Chromosome"/>
</dbReference>
<gene>
    <name evidence="2" type="ORF">GWR21_18515</name>
</gene>
<dbReference type="KEGG" id="chih:GWR21_18515"/>
<reference evidence="2 3" key="1">
    <citation type="submission" date="2020-01" db="EMBL/GenBank/DDBJ databases">
        <title>Complete genome sequence of Chitinophaga sp. H33E-04 isolated from quinoa roots.</title>
        <authorList>
            <person name="Weon H.-Y."/>
            <person name="Lee S.A."/>
        </authorList>
    </citation>
    <scope>NUCLEOTIDE SEQUENCE [LARGE SCALE GENOMIC DNA]</scope>
    <source>
        <strain evidence="2 3">H33E-04</strain>
    </source>
</reference>
<dbReference type="SUPFAM" id="SSF56300">
    <property type="entry name" value="Metallo-dependent phosphatases"/>
    <property type="match status" value="1"/>
</dbReference>
<dbReference type="EMBL" id="CP048113">
    <property type="protein sequence ID" value="QHS61516.1"/>
    <property type="molecule type" value="Genomic_DNA"/>
</dbReference>